<dbReference type="PANTHER" id="PTHR30250">
    <property type="entry name" value="PST FAMILY PREDICTED COLANIC ACID TRANSPORTER"/>
    <property type="match status" value="1"/>
</dbReference>
<evidence type="ECO:0000256" key="5">
    <source>
        <dbReference type="ARBA" id="ARBA00023136"/>
    </source>
</evidence>
<keyword evidence="8" id="KW-1185">Reference proteome</keyword>
<proteinExistence type="predicted"/>
<keyword evidence="5 6" id="KW-0472">Membrane</keyword>
<dbReference type="AlphaFoldDB" id="F9U6B3"/>
<keyword evidence="2" id="KW-1003">Cell membrane</keyword>
<feature type="transmembrane region" description="Helical" evidence="6">
    <location>
        <begin position="226"/>
        <end position="247"/>
    </location>
</feature>
<dbReference type="Pfam" id="PF01943">
    <property type="entry name" value="Polysacc_synt"/>
    <property type="match status" value="1"/>
</dbReference>
<evidence type="ECO:0000256" key="1">
    <source>
        <dbReference type="ARBA" id="ARBA00004651"/>
    </source>
</evidence>
<evidence type="ECO:0000256" key="6">
    <source>
        <dbReference type="SAM" id="Phobius"/>
    </source>
</evidence>
<feature type="transmembrane region" description="Helical" evidence="6">
    <location>
        <begin position="160"/>
        <end position="177"/>
    </location>
</feature>
<dbReference type="RefSeq" id="WP_007191342.1">
    <property type="nucleotide sequence ID" value="NZ_AFWV01000001.1"/>
</dbReference>
<name>F9U6B3_9GAMM</name>
<evidence type="ECO:0000313" key="8">
    <source>
        <dbReference type="Proteomes" id="UP000005459"/>
    </source>
</evidence>
<dbReference type="OrthoDB" id="653189at2"/>
<dbReference type="InterPro" id="IPR050833">
    <property type="entry name" value="Poly_Biosynth_Transport"/>
</dbReference>
<feature type="transmembrane region" description="Helical" evidence="6">
    <location>
        <begin position="259"/>
        <end position="282"/>
    </location>
</feature>
<feature type="transmembrane region" description="Helical" evidence="6">
    <location>
        <begin position="436"/>
        <end position="454"/>
    </location>
</feature>
<dbReference type="EMBL" id="AFWV01000001">
    <property type="protein sequence ID" value="EGV20686.1"/>
    <property type="molecule type" value="Genomic_DNA"/>
</dbReference>
<feature type="transmembrane region" description="Helical" evidence="6">
    <location>
        <begin position="398"/>
        <end position="415"/>
    </location>
</feature>
<dbReference type="GO" id="GO:0005886">
    <property type="term" value="C:plasma membrane"/>
    <property type="evidence" value="ECO:0007669"/>
    <property type="project" value="UniProtKB-SubCell"/>
</dbReference>
<feature type="transmembrane region" description="Helical" evidence="6">
    <location>
        <begin position="7"/>
        <end position="30"/>
    </location>
</feature>
<keyword evidence="3 6" id="KW-0812">Transmembrane</keyword>
<comment type="subcellular location">
    <subcellularLocation>
        <location evidence="1">Cell membrane</location>
        <topology evidence="1">Multi-pass membrane protein</topology>
    </subcellularLocation>
</comment>
<evidence type="ECO:0000256" key="2">
    <source>
        <dbReference type="ARBA" id="ARBA00022475"/>
    </source>
</evidence>
<dbReference type="STRING" id="768671.ThimaDRAFT_0464"/>
<feature type="transmembrane region" description="Helical" evidence="6">
    <location>
        <begin position="303"/>
        <end position="321"/>
    </location>
</feature>
<reference evidence="7 8" key="1">
    <citation type="submission" date="2011-06" db="EMBL/GenBank/DDBJ databases">
        <title>The draft genome of Thiocapsa marina 5811.</title>
        <authorList>
            <consortium name="US DOE Joint Genome Institute (JGI-PGF)"/>
            <person name="Lucas S."/>
            <person name="Han J."/>
            <person name="Cheng J.-F."/>
            <person name="Goodwin L."/>
            <person name="Pitluck S."/>
            <person name="Peters L."/>
            <person name="Land M.L."/>
            <person name="Hauser L."/>
            <person name="Vogl K."/>
            <person name="Liu Z."/>
            <person name="Imhoff J."/>
            <person name="Thiel V."/>
            <person name="Frigaard N.-U."/>
            <person name="Bryant D."/>
            <person name="Woyke T.J."/>
        </authorList>
    </citation>
    <scope>NUCLEOTIDE SEQUENCE [LARGE SCALE GENOMIC DNA]</scope>
    <source>
        <strain evidence="7 8">5811</strain>
    </source>
</reference>
<organism evidence="7 8">
    <name type="scientific">Thiocapsa marina 5811</name>
    <dbReference type="NCBI Taxonomy" id="768671"/>
    <lineage>
        <taxon>Bacteria</taxon>
        <taxon>Pseudomonadati</taxon>
        <taxon>Pseudomonadota</taxon>
        <taxon>Gammaproteobacteria</taxon>
        <taxon>Chromatiales</taxon>
        <taxon>Chromatiaceae</taxon>
        <taxon>Thiocapsa</taxon>
    </lineage>
</organism>
<evidence type="ECO:0000313" key="7">
    <source>
        <dbReference type="EMBL" id="EGV20686.1"/>
    </source>
</evidence>
<feature type="transmembrane region" description="Helical" evidence="6">
    <location>
        <begin position="341"/>
        <end position="361"/>
    </location>
</feature>
<feature type="transmembrane region" description="Helical" evidence="6">
    <location>
        <begin position="183"/>
        <end position="206"/>
    </location>
</feature>
<feature type="transmembrane region" description="Helical" evidence="6">
    <location>
        <begin position="127"/>
        <end position="148"/>
    </location>
</feature>
<dbReference type="eggNOG" id="COG2244">
    <property type="taxonomic scope" value="Bacteria"/>
</dbReference>
<accession>F9U6B3</accession>
<dbReference type="Proteomes" id="UP000005459">
    <property type="component" value="Unassembled WGS sequence"/>
</dbReference>
<feature type="transmembrane region" description="Helical" evidence="6">
    <location>
        <begin position="373"/>
        <end position="392"/>
    </location>
</feature>
<keyword evidence="4 6" id="KW-1133">Transmembrane helix</keyword>
<feature type="transmembrane region" description="Helical" evidence="6">
    <location>
        <begin position="86"/>
        <end position="107"/>
    </location>
</feature>
<dbReference type="PANTHER" id="PTHR30250:SF26">
    <property type="entry name" value="PSMA PROTEIN"/>
    <property type="match status" value="1"/>
</dbReference>
<protein>
    <submittedName>
        <fullName evidence="7">Polysaccharide biosynthesis protein</fullName>
    </submittedName>
</protein>
<dbReference type="InterPro" id="IPR002797">
    <property type="entry name" value="Polysacc_synth"/>
</dbReference>
<evidence type="ECO:0000256" key="4">
    <source>
        <dbReference type="ARBA" id="ARBA00022989"/>
    </source>
</evidence>
<feature type="transmembrane region" description="Helical" evidence="6">
    <location>
        <begin position="460"/>
        <end position="482"/>
    </location>
</feature>
<evidence type="ECO:0000256" key="3">
    <source>
        <dbReference type="ARBA" id="ARBA00022692"/>
    </source>
</evidence>
<gene>
    <name evidence="7" type="ORF">ThimaDRAFT_0464</name>
</gene>
<feature type="transmembrane region" description="Helical" evidence="6">
    <location>
        <begin position="36"/>
        <end position="54"/>
    </location>
</feature>
<sequence length="505" mass="54643">MLKRNLIANYLGQGWTTLINLIFIPVYIHYLGIEAYGLIGMFGVLIVWLSLLDLGMKPTLSRELALFTGGAYTVEAIRDLLRSVEFLAVTIAVLIALGIGSSATWIASEWLNTENIPTATVAQSIAIMGLVTALRFVEGIYASSLVGLQRQMMLNLIKSGMATIGAVGAIFILALVSPTLQAFFAWQGIVSIATLLILAVSTYSSLPKSGRCARFSVKSLQRIRRYASGVLGIAFLGILLTQIDKVILSKLLSLSDYGYYTIAAVVAGSLFTLVGPITQAWFPRLSQYHAQGDEDALAESFHLGAQMITIILGSVSLVLIAHSNTILQLWTRNSELAEDAAVLVSLLAFGNLLNGLCHLPYHAQLAHGWTELGVRSNAIGVGIIVPAIILVVPHYGAVGAAAVWIALNVGYVVIIPQYMYERILIGQKKRWYLDDLLYPLLAATFAVTFLTLTMRMGDSAAVQFAELLFTIVVATLSAILAADKVRPIVWKAICTNIRARKCVIG</sequence>